<dbReference type="InterPro" id="IPR014001">
    <property type="entry name" value="Helicase_ATP-bd"/>
</dbReference>
<dbReference type="OrthoDB" id="9758243at2"/>
<dbReference type="InterPro" id="IPR040980">
    <property type="entry name" value="SWI2_SNF2"/>
</dbReference>
<dbReference type="SMART" id="SM00487">
    <property type="entry name" value="DEXDc"/>
    <property type="match status" value="1"/>
</dbReference>
<dbReference type="Gene3D" id="3.90.1570.50">
    <property type="match status" value="1"/>
</dbReference>
<dbReference type="STRING" id="1121429.SAMN02745133_01928"/>
<evidence type="ECO:0000313" key="3">
    <source>
        <dbReference type="EMBL" id="SHF14922.1"/>
    </source>
</evidence>
<keyword evidence="1" id="KW-0175">Coiled coil</keyword>
<dbReference type="EMBL" id="FQUY01000013">
    <property type="protein sequence ID" value="SHF14922.1"/>
    <property type="molecule type" value="Genomic_DNA"/>
</dbReference>
<dbReference type="GO" id="GO:0009307">
    <property type="term" value="P:DNA restriction-modification system"/>
    <property type="evidence" value="ECO:0007669"/>
    <property type="project" value="UniProtKB-KW"/>
</dbReference>
<proteinExistence type="predicted"/>
<dbReference type="GO" id="GO:0009035">
    <property type="term" value="F:type I site-specific deoxyribonuclease activity"/>
    <property type="evidence" value="ECO:0007669"/>
    <property type="project" value="UniProtKB-EC"/>
</dbReference>
<dbReference type="SUPFAM" id="SSF52540">
    <property type="entry name" value="P-loop containing nucleoside triphosphate hydrolases"/>
    <property type="match status" value="2"/>
</dbReference>
<dbReference type="Pfam" id="PF18766">
    <property type="entry name" value="SWI2_SNF2"/>
    <property type="match status" value="1"/>
</dbReference>
<dbReference type="GO" id="GO:0003677">
    <property type="term" value="F:DNA binding"/>
    <property type="evidence" value="ECO:0007669"/>
    <property type="project" value="UniProtKB-KW"/>
</dbReference>
<accession>A0A1M4ZAY6</accession>
<feature type="coiled-coil region" evidence="1">
    <location>
        <begin position="437"/>
        <end position="464"/>
    </location>
</feature>
<evidence type="ECO:0000313" key="4">
    <source>
        <dbReference type="Proteomes" id="UP000184148"/>
    </source>
</evidence>
<dbReference type="AlphaFoldDB" id="A0A1M4ZAY6"/>
<dbReference type="RefSeq" id="WP_073239169.1">
    <property type="nucleotide sequence ID" value="NZ_FQUY01000013.1"/>
</dbReference>
<dbReference type="PROSITE" id="PS51192">
    <property type="entry name" value="HELICASE_ATP_BIND_1"/>
    <property type="match status" value="1"/>
</dbReference>
<evidence type="ECO:0000259" key="2">
    <source>
        <dbReference type="PROSITE" id="PS51192"/>
    </source>
</evidence>
<sequence>MPKTPVELSEKGFEEYVEECLLKGGYIKGDPADFDREYAIDTKMLFNFLEDTQPKKIQKFKEAYKDQYKAKILYRLNQELANRGMVDVLRHGIRDYTANLDLAYFKPASGLNAEMIELYNKNRISVTRQVHYSTKNENSVDMVIFINGLPVVVLELKNAFTGQSYEDAIRQYRKDRSPNEILFQFKKRAVVCFAVDTDEAYMTTKIAGEKTVFLPFNKGCNGGKGNPENPDGLKTDYLWNEVLQKDILLDIVQKFVFLKKEELKDDKGKKHIKETLIFPRYHQLDAVRKLEQDAKEKCAGQNYLIQHSAGSGKTNTISWLAHRLANLHDNQDNSVFDTVVVITDRRVLDKQLQESIYQLEHKYGVVQKIDKDSSQLAEALKGGARIIVSTLQKFPFILDKVAEFEKRRYAVIIDEAHSSSAGENMGALKEVLSANSLEEAQRLDEEAENKYEDADEKILNTLKKRGPQSNISFFAFTATPKAKTLELFGTKDPDGLPHPFHLYSMRQAIEEGFILDVLQNYVTYETYYKIAKKIEDDPAFDKAKATKALTRFVSLHPHNIAQKTEIMVEHFRNITMHKIGGRAKAMVVTSSRLHAVRYKLAFDDYIRKKGYKDLKTLVAFSGTVQDGGIDYTESQMNNIRETELPAKFETDEYQVLLVAEKYQTGFDQPLLHTMYVDKKLSGVKAVQTLSRLNRTCPGKNDTFILDFVNKAEDIQEAFKPYYEKTIVEETTDPNLVYDLQTKLDAYSVYLKEEVTKFAKLYYKPDGEKTSRDRAKMNSIIDAGVKRFKELSEDTGNDFNSQAVKFTRLYSFLLQITPFEDVELFKLYLYLTYLLKKLPKSKTSRIDLTDKVALEYYTNKKTFEGSLSLCPKDNTIPLTPVRFVGNGKTEEQKEQLSTIIEQLNKRFGTDFTPAEQLSVEQIKEDFTRDAEMVTKAKNNTIEDFRYAFQKAFMGKVVDRMSQNEKFFMKILDDEQFANALMEFLLPKVYEKLHNVEI</sequence>
<reference evidence="4" key="1">
    <citation type="submission" date="2016-11" db="EMBL/GenBank/DDBJ databases">
        <authorList>
            <person name="Varghese N."/>
            <person name="Submissions S."/>
        </authorList>
    </citation>
    <scope>NUCLEOTIDE SEQUENCE [LARGE SCALE GENOMIC DNA]</scope>
    <source>
        <strain evidence="4">DSM 12395</strain>
    </source>
</reference>
<dbReference type="Proteomes" id="UP000184148">
    <property type="component" value="Unassembled WGS sequence"/>
</dbReference>
<dbReference type="InterPro" id="IPR007409">
    <property type="entry name" value="Restrct_endonuc_type1_HsdR_N"/>
</dbReference>
<dbReference type="InterPro" id="IPR055180">
    <property type="entry name" value="HsdR_RecA-like_helicase_dom_2"/>
</dbReference>
<dbReference type="CDD" id="cd22332">
    <property type="entry name" value="HsdR_N"/>
    <property type="match status" value="1"/>
</dbReference>
<dbReference type="PANTHER" id="PTHR42927">
    <property type="entry name" value="HELICASE SUPERFAMILY 1 AND 2 DOMAIN-CONTAINING PROTEIN"/>
    <property type="match status" value="1"/>
</dbReference>
<dbReference type="GO" id="GO:0005524">
    <property type="term" value="F:ATP binding"/>
    <property type="evidence" value="ECO:0007669"/>
    <property type="project" value="UniProtKB-KW"/>
</dbReference>
<dbReference type="PANTHER" id="PTHR42927:SF1">
    <property type="entry name" value="HELICASE SUPERFAMILY 1 AND 2 DOMAIN-CONTAINING PROTEIN"/>
    <property type="match status" value="1"/>
</dbReference>
<dbReference type="Gene3D" id="3.40.50.300">
    <property type="entry name" value="P-loop containing nucleotide triphosphate hydrolases"/>
    <property type="match status" value="2"/>
</dbReference>
<dbReference type="Pfam" id="PF04313">
    <property type="entry name" value="HSDR_N"/>
    <property type="match status" value="1"/>
</dbReference>
<organism evidence="3 4">
    <name type="scientific">Desulforamulus putei DSM 12395</name>
    <dbReference type="NCBI Taxonomy" id="1121429"/>
    <lineage>
        <taxon>Bacteria</taxon>
        <taxon>Bacillati</taxon>
        <taxon>Bacillota</taxon>
        <taxon>Clostridia</taxon>
        <taxon>Eubacteriales</taxon>
        <taxon>Peptococcaceae</taxon>
        <taxon>Desulforamulus</taxon>
    </lineage>
</organism>
<evidence type="ECO:0000256" key="1">
    <source>
        <dbReference type="SAM" id="Coils"/>
    </source>
</evidence>
<dbReference type="Pfam" id="PF22679">
    <property type="entry name" value="T1R_D3-like"/>
    <property type="match status" value="1"/>
</dbReference>
<name>A0A1M4ZAY6_9FIRM</name>
<dbReference type="InterPro" id="IPR027417">
    <property type="entry name" value="P-loop_NTPase"/>
</dbReference>
<gene>
    <name evidence="3" type="ORF">SAMN02745133_01928</name>
</gene>
<feature type="domain" description="Helicase ATP-binding" evidence="2">
    <location>
        <begin position="294"/>
        <end position="498"/>
    </location>
</feature>
<keyword evidence="4" id="KW-1185">Reference proteome</keyword>
<protein>
    <submittedName>
        <fullName evidence="3">Type I restriction enzyme, R subunit</fullName>
    </submittedName>
</protein>